<dbReference type="GO" id="GO:0005524">
    <property type="term" value="F:ATP binding"/>
    <property type="evidence" value="ECO:0007669"/>
    <property type="project" value="UniProtKB-KW"/>
</dbReference>
<comment type="subcellular location">
    <subcellularLocation>
        <location evidence="1">Cell membrane</location>
        <topology evidence="1">Multi-pass membrane protein</topology>
    </subcellularLocation>
</comment>
<dbReference type="Proteomes" id="UP000546200">
    <property type="component" value="Unassembled WGS sequence"/>
</dbReference>
<dbReference type="InterPro" id="IPR003439">
    <property type="entry name" value="ABC_transporter-like_ATP-bd"/>
</dbReference>
<evidence type="ECO:0000259" key="10">
    <source>
        <dbReference type="PROSITE" id="PS50929"/>
    </source>
</evidence>
<keyword evidence="3" id="KW-0547">Nucleotide-binding</keyword>
<dbReference type="InterPro" id="IPR027417">
    <property type="entry name" value="P-loop_NTPase"/>
</dbReference>
<evidence type="ECO:0000256" key="1">
    <source>
        <dbReference type="ARBA" id="ARBA00004651"/>
    </source>
</evidence>
<evidence type="ECO:0000259" key="9">
    <source>
        <dbReference type="PROSITE" id="PS50893"/>
    </source>
</evidence>
<dbReference type="InterPro" id="IPR003593">
    <property type="entry name" value="AAA+_ATPase"/>
</dbReference>
<comment type="caution">
    <text evidence="11">The sequence shown here is derived from an EMBL/GenBank/DDBJ whole genome shotgun (WGS) entry which is preliminary data.</text>
</comment>
<evidence type="ECO:0000256" key="4">
    <source>
        <dbReference type="ARBA" id="ARBA00022840"/>
    </source>
</evidence>
<feature type="transmembrane region" description="Helical" evidence="8">
    <location>
        <begin position="157"/>
        <end position="176"/>
    </location>
</feature>
<keyword evidence="12" id="KW-1185">Reference proteome</keyword>
<proteinExistence type="predicted"/>
<keyword evidence="4 11" id="KW-0067">ATP-binding</keyword>
<dbReference type="NCBIfam" id="TIGR01842">
    <property type="entry name" value="type_I_sec_PrtD"/>
    <property type="match status" value="1"/>
</dbReference>
<dbReference type="InterPro" id="IPR011527">
    <property type="entry name" value="ABC1_TM_dom"/>
</dbReference>
<dbReference type="AlphaFoldDB" id="A0A7W9EXC0"/>
<dbReference type="PANTHER" id="PTHR24221:SF248">
    <property type="entry name" value="ABC TRANSPORTER TRANSMEMBRANE REGION"/>
    <property type="match status" value="1"/>
</dbReference>
<dbReference type="PROSITE" id="PS00211">
    <property type="entry name" value="ABC_TRANSPORTER_1"/>
    <property type="match status" value="1"/>
</dbReference>
<dbReference type="GO" id="GO:0016887">
    <property type="term" value="F:ATP hydrolysis activity"/>
    <property type="evidence" value="ECO:0007669"/>
    <property type="project" value="InterPro"/>
</dbReference>
<dbReference type="EMBL" id="JACIJK010000013">
    <property type="protein sequence ID" value="MBB5716647.1"/>
    <property type="molecule type" value="Genomic_DNA"/>
</dbReference>
<evidence type="ECO:0000313" key="12">
    <source>
        <dbReference type="Proteomes" id="UP000546200"/>
    </source>
</evidence>
<dbReference type="Gene3D" id="3.40.50.300">
    <property type="entry name" value="P-loop containing nucleotide triphosphate hydrolases"/>
    <property type="match status" value="1"/>
</dbReference>
<dbReference type="InterPro" id="IPR039421">
    <property type="entry name" value="Type_1_exporter"/>
</dbReference>
<dbReference type="PANTHER" id="PTHR24221">
    <property type="entry name" value="ATP-BINDING CASSETTE SUB-FAMILY B"/>
    <property type="match status" value="1"/>
</dbReference>
<evidence type="ECO:0000256" key="5">
    <source>
        <dbReference type="ARBA" id="ARBA00022989"/>
    </source>
</evidence>
<dbReference type="PROSITE" id="PS50929">
    <property type="entry name" value="ABC_TM1F"/>
    <property type="match status" value="1"/>
</dbReference>
<keyword evidence="6 8" id="KW-0472">Membrane</keyword>
<dbReference type="GO" id="GO:0005886">
    <property type="term" value="C:plasma membrane"/>
    <property type="evidence" value="ECO:0007669"/>
    <property type="project" value="UniProtKB-SubCell"/>
</dbReference>
<dbReference type="SMART" id="SM00382">
    <property type="entry name" value="AAA"/>
    <property type="match status" value="1"/>
</dbReference>
<feature type="transmembrane region" description="Helical" evidence="8">
    <location>
        <begin position="21"/>
        <end position="47"/>
    </location>
</feature>
<dbReference type="SUPFAM" id="SSF90123">
    <property type="entry name" value="ABC transporter transmembrane region"/>
    <property type="match status" value="1"/>
</dbReference>
<name>A0A7W9EXC0_9SPHN</name>
<evidence type="ECO:0000256" key="6">
    <source>
        <dbReference type="ARBA" id="ARBA00023136"/>
    </source>
</evidence>
<feature type="domain" description="ABC transporter" evidence="9">
    <location>
        <begin position="334"/>
        <end position="570"/>
    </location>
</feature>
<feature type="domain" description="ABC transmembrane type-1" evidence="10">
    <location>
        <begin position="23"/>
        <end position="302"/>
    </location>
</feature>
<dbReference type="Gene3D" id="1.20.1560.10">
    <property type="entry name" value="ABC transporter type 1, transmembrane domain"/>
    <property type="match status" value="1"/>
</dbReference>
<dbReference type="GO" id="GO:0030256">
    <property type="term" value="C:type I protein secretion system complex"/>
    <property type="evidence" value="ECO:0007669"/>
    <property type="project" value="InterPro"/>
</dbReference>
<evidence type="ECO:0000256" key="7">
    <source>
        <dbReference type="SAM" id="MobiDB-lite"/>
    </source>
</evidence>
<dbReference type="GO" id="GO:0034040">
    <property type="term" value="F:ATPase-coupled lipid transmembrane transporter activity"/>
    <property type="evidence" value="ECO:0007669"/>
    <property type="project" value="TreeGrafter"/>
</dbReference>
<dbReference type="InterPro" id="IPR036640">
    <property type="entry name" value="ABC1_TM_sf"/>
</dbReference>
<organism evidence="11 12">
    <name type="scientific">Sphingomonas aerophila</name>
    <dbReference type="NCBI Taxonomy" id="1344948"/>
    <lineage>
        <taxon>Bacteria</taxon>
        <taxon>Pseudomonadati</taxon>
        <taxon>Pseudomonadota</taxon>
        <taxon>Alphaproteobacteria</taxon>
        <taxon>Sphingomonadales</taxon>
        <taxon>Sphingomonadaceae</taxon>
        <taxon>Sphingomonas</taxon>
    </lineage>
</organism>
<accession>A0A7W9EXC0</accession>
<dbReference type="RefSeq" id="WP_184060102.1">
    <property type="nucleotide sequence ID" value="NZ_JACIJK010000013.1"/>
</dbReference>
<dbReference type="Pfam" id="PF00664">
    <property type="entry name" value="ABC_membrane"/>
    <property type="match status" value="1"/>
</dbReference>
<protein>
    <submittedName>
        <fullName evidence="11">ATP-binding cassette subfamily C protein</fullName>
    </submittedName>
</protein>
<sequence length="591" mass="63441">MAAEVKLGTPLWRAVHRYRTAFITVAILSAVLNVLLLGGSIYMMLVYDSVLPSHSLPTLFSLLAMITIVYAFQALFDMMRSRILNDVGSALDQNMQPLVQRAISEAALRGGRFSGDGMTPMRDLDNIRAFLSGTGPTTLIDLPWIVFFLVVLSMLHIWLGVTALVGALIMIGMTWMTDRATKAPTQEIGQLTSYRSGMAESNLRHVEVLTALGMRERMRDRWSEVNKVYLASNDRLARSVAVLGGSSKVFRMFLQSAILTVGALLVIDGKASGGVIFASSILSGRSLAPIDTAIANWRGFASARAGWRRLNDLFARLSAAGDAVVQLPRPSKELLVEQVVIAPPGTQRVTVQHAQFRLGAGDALGIIGPSAAGKTSLARALIGVWPVLRGSVRLDGATRDQWDPERFGEAIGYLPQTVELLEGTVAENIARFEPDAPSEVIIAAAQAAGVHDLVVALPQGYETPVGSDGTQLSAGQRQRIGLARALYGNPFLVLLDEPNSNLDQAGEEALEHAIAGVRARGGIAIVIAHRPSALARVSHVLFMRDGRQEAFGPRDEVLAKIMSKPIPINAGVEAADNSRGEAPRKAAGGER</sequence>
<dbReference type="Pfam" id="PF00005">
    <property type="entry name" value="ABC_tran"/>
    <property type="match status" value="1"/>
</dbReference>
<dbReference type="GO" id="GO:0140359">
    <property type="term" value="F:ABC-type transporter activity"/>
    <property type="evidence" value="ECO:0007669"/>
    <property type="project" value="InterPro"/>
</dbReference>
<gene>
    <name evidence="11" type="ORF">FHS94_003519</name>
</gene>
<evidence type="ECO:0000313" key="11">
    <source>
        <dbReference type="EMBL" id="MBB5716647.1"/>
    </source>
</evidence>
<feature type="region of interest" description="Disordered" evidence="7">
    <location>
        <begin position="572"/>
        <end position="591"/>
    </location>
</feature>
<keyword evidence="2 8" id="KW-0812">Transmembrane</keyword>
<dbReference type="InterPro" id="IPR010128">
    <property type="entry name" value="ATPase_T1SS_PrtD-like"/>
</dbReference>
<feature type="transmembrane region" description="Helical" evidence="8">
    <location>
        <begin position="129"/>
        <end position="151"/>
    </location>
</feature>
<feature type="compositionally biased region" description="Basic and acidic residues" evidence="7">
    <location>
        <begin position="576"/>
        <end position="591"/>
    </location>
</feature>
<feature type="transmembrane region" description="Helical" evidence="8">
    <location>
        <begin position="59"/>
        <end position="76"/>
    </location>
</feature>
<dbReference type="SUPFAM" id="SSF52540">
    <property type="entry name" value="P-loop containing nucleoside triphosphate hydrolases"/>
    <property type="match status" value="1"/>
</dbReference>
<keyword evidence="5 8" id="KW-1133">Transmembrane helix</keyword>
<reference evidence="11 12" key="1">
    <citation type="submission" date="2020-08" db="EMBL/GenBank/DDBJ databases">
        <title>Genomic Encyclopedia of Type Strains, Phase IV (KMG-IV): sequencing the most valuable type-strain genomes for metagenomic binning, comparative biology and taxonomic classification.</title>
        <authorList>
            <person name="Goeker M."/>
        </authorList>
    </citation>
    <scope>NUCLEOTIDE SEQUENCE [LARGE SCALE GENOMIC DNA]</scope>
    <source>
        <strain evidence="11 12">DSM 100044</strain>
    </source>
</reference>
<dbReference type="InterPro" id="IPR017871">
    <property type="entry name" value="ABC_transporter-like_CS"/>
</dbReference>
<dbReference type="PROSITE" id="PS50893">
    <property type="entry name" value="ABC_TRANSPORTER_2"/>
    <property type="match status" value="1"/>
</dbReference>
<evidence type="ECO:0000256" key="8">
    <source>
        <dbReference type="SAM" id="Phobius"/>
    </source>
</evidence>
<evidence type="ECO:0000256" key="3">
    <source>
        <dbReference type="ARBA" id="ARBA00022741"/>
    </source>
</evidence>
<dbReference type="GO" id="GO:0030253">
    <property type="term" value="P:protein secretion by the type I secretion system"/>
    <property type="evidence" value="ECO:0007669"/>
    <property type="project" value="InterPro"/>
</dbReference>
<evidence type="ECO:0000256" key="2">
    <source>
        <dbReference type="ARBA" id="ARBA00022692"/>
    </source>
</evidence>